<feature type="domain" description="DUF374" evidence="1">
    <location>
        <begin position="60"/>
        <end position="123"/>
    </location>
</feature>
<evidence type="ECO:0000259" key="1">
    <source>
        <dbReference type="Pfam" id="PF04028"/>
    </source>
</evidence>
<dbReference type="HOGENOM" id="CLU_086327_2_0_7"/>
<dbReference type="InterPro" id="IPR007172">
    <property type="entry name" value="DUF374"/>
</dbReference>
<dbReference type="KEGG" id="bmx:BMS_3082"/>
<dbReference type="CDD" id="cd07983">
    <property type="entry name" value="LPLAT_DUF374-like"/>
    <property type="match status" value="1"/>
</dbReference>
<dbReference type="AlphaFoldDB" id="E1WZF2"/>
<dbReference type="Proteomes" id="UP000008963">
    <property type="component" value="Chromosome"/>
</dbReference>
<gene>
    <name evidence="2" type="ordered locus">BMS_3082</name>
</gene>
<evidence type="ECO:0000313" key="2">
    <source>
        <dbReference type="EMBL" id="CBW27840.1"/>
    </source>
</evidence>
<accession>E1WZF2</accession>
<organism evidence="2 3">
    <name type="scientific">Halobacteriovorax marinus (strain ATCC BAA-682 / DSM 15412 / SJ)</name>
    <name type="common">Bacteriovorax marinus</name>
    <dbReference type="NCBI Taxonomy" id="862908"/>
    <lineage>
        <taxon>Bacteria</taxon>
        <taxon>Pseudomonadati</taxon>
        <taxon>Bdellovibrionota</taxon>
        <taxon>Bacteriovoracia</taxon>
        <taxon>Bacteriovoracales</taxon>
        <taxon>Halobacteriovoraceae</taxon>
        <taxon>Halobacteriovorax</taxon>
    </lineage>
</organism>
<dbReference type="RefSeq" id="WP_014245611.1">
    <property type="nucleotide sequence ID" value="NC_016620.1"/>
</dbReference>
<dbReference type="Pfam" id="PF04028">
    <property type="entry name" value="DUF374"/>
    <property type="match status" value="1"/>
</dbReference>
<keyword evidence="3" id="KW-1185">Reference proteome</keyword>
<sequence length="213" mass="24241">MQRVLCYIIFLALRLVKLTYKFEYRNEQYISDAIENSEHKSFILALWHQNILASILSHLDQKFSMIISSSKDGEYVANICENFGHIPVRGSSSKGGVKALINSIKLLKEGIPSAVAIDGPRGPLYNIKPGVFEMAKKAQVQIIPMTISSNNYWSFEKAWDKFRVPKPFSKIIIHYGEPISVPNNYDKNNIPTLIELLQQTMRENEEKVSSSFA</sequence>
<dbReference type="SUPFAM" id="SSF69593">
    <property type="entry name" value="Glycerol-3-phosphate (1)-acyltransferase"/>
    <property type="match status" value="1"/>
</dbReference>
<reference evidence="3" key="1">
    <citation type="journal article" date="2013" name="ISME J.">
        <title>A small predatory core genome in the divergent marine Bacteriovorax marinus SJ and the terrestrial Bdellovibrio bacteriovorus.</title>
        <authorList>
            <person name="Crossman L.C."/>
            <person name="Chen H."/>
            <person name="Cerdeno-Tarraga A.M."/>
            <person name="Brooks K."/>
            <person name="Quail M.A."/>
            <person name="Pineiro S.A."/>
            <person name="Hobley L."/>
            <person name="Sockett R.E."/>
            <person name="Bentley S.D."/>
            <person name="Parkhill J."/>
            <person name="Williams H.N."/>
            <person name="Stine O.C."/>
        </authorList>
    </citation>
    <scope>NUCLEOTIDE SEQUENCE [LARGE SCALE GENOMIC DNA]</scope>
    <source>
        <strain evidence="3">ATCC BAA-682 / DSM 15412 / SJ</strain>
    </source>
</reference>
<proteinExistence type="predicted"/>
<dbReference type="eggNOG" id="COG2121">
    <property type="taxonomic scope" value="Bacteria"/>
</dbReference>
<dbReference type="OrthoDB" id="9810508at2"/>
<name>E1WZF2_HALMS</name>
<dbReference type="EMBL" id="FQ312005">
    <property type="protein sequence ID" value="CBW27840.1"/>
    <property type="molecule type" value="Genomic_DNA"/>
</dbReference>
<dbReference type="PATRIC" id="fig|862908.3.peg.2947"/>
<protein>
    <recommendedName>
        <fullName evidence="1">DUF374 domain-containing protein</fullName>
    </recommendedName>
</protein>
<evidence type="ECO:0000313" key="3">
    <source>
        <dbReference type="Proteomes" id="UP000008963"/>
    </source>
</evidence>
<dbReference type="STRING" id="862908.BMS_3082"/>